<proteinExistence type="predicted"/>
<keyword evidence="1" id="KW-0812">Transmembrane</keyword>
<evidence type="ECO:0000313" key="3">
    <source>
        <dbReference type="Proteomes" id="UP000670092"/>
    </source>
</evidence>
<name>A0A8H8CRN9_AJECA</name>
<feature type="transmembrane region" description="Helical" evidence="1">
    <location>
        <begin position="67"/>
        <end position="88"/>
    </location>
</feature>
<sequence>MQVLKTVVVSALSRTEVKEKEKIIVVEKKKEKKIKKKSKKKNMRILKMLIEESLEKEKLTEKLIEKIVKMLMMTAVSVMPAAVINIPLMSIE</sequence>
<dbReference type="VEuPathDB" id="FungiDB:I7I52_10981"/>
<comment type="caution">
    <text evidence="2">The sequence shown here is derived from an EMBL/GenBank/DDBJ whole genome shotgun (WGS) entry which is preliminary data.</text>
</comment>
<dbReference type="EMBL" id="JAEVHI010000007">
    <property type="protein sequence ID" value="KAG5287267.1"/>
    <property type="molecule type" value="Genomic_DNA"/>
</dbReference>
<evidence type="ECO:0000313" key="2">
    <source>
        <dbReference type="EMBL" id="KAG5287267.1"/>
    </source>
</evidence>
<evidence type="ECO:0000256" key="1">
    <source>
        <dbReference type="SAM" id="Phobius"/>
    </source>
</evidence>
<protein>
    <submittedName>
        <fullName evidence="2">Uncharacterized protein</fullName>
    </submittedName>
</protein>
<dbReference type="Proteomes" id="UP000670092">
    <property type="component" value="Unassembled WGS sequence"/>
</dbReference>
<dbReference type="AlphaFoldDB" id="A0A8H8CRN9"/>
<gene>
    <name evidence="2" type="ORF">I7I52_10981</name>
</gene>
<organism evidence="2 3">
    <name type="scientific">Ajellomyces capsulatus</name>
    <name type="common">Darling's disease fungus</name>
    <name type="synonym">Histoplasma capsulatum</name>
    <dbReference type="NCBI Taxonomy" id="5037"/>
    <lineage>
        <taxon>Eukaryota</taxon>
        <taxon>Fungi</taxon>
        <taxon>Dikarya</taxon>
        <taxon>Ascomycota</taxon>
        <taxon>Pezizomycotina</taxon>
        <taxon>Eurotiomycetes</taxon>
        <taxon>Eurotiomycetidae</taxon>
        <taxon>Onygenales</taxon>
        <taxon>Ajellomycetaceae</taxon>
        <taxon>Histoplasma</taxon>
    </lineage>
</organism>
<reference evidence="2 3" key="1">
    <citation type="submission" date="2021-01" db="EMBL/GenBank/DDBJ databases">
        <title>Chromosome-level genome assembly of a human fungal pathogen reveals clustering of transcriptionally co-regulated genes.</title>
        <authorList>
            <person name="Voorhies M."/>
            <person name="Cohen S."/>
            <person name="Shea T.P."/>
            <person name="Petrus S."/>
            <person name="Munoz J.F."/>
            <person name="Poplawski S."/>
            <person name="Goldman W.E."/>
            <person name="Michael T."/>
            <person name="Cuomo C.A."/>
            <person name="Sil A."/>
            <person name="Beyhan S."/>
        </authorList>
    </citation>
    <scope>NUCLEOTIDE SEQUENCE [LARGE SCALE GENOMIC DNA]</scope>
    <source>
        <strain evidence="2 3">G184AR</strain>
    </source>
</reference>
<keyword evidence="1" id="KW-0472">Membrane</keyword>
<accession>A0A8H8CRN9</accession>
<keyword evidence="1" id="KW-1133">Transmembrane helix</keyword>